<accession>A0A5N5FUR2</accession>
<dbReference type="SUPFAM" id="SSF56574">
    <property type="entry name" value="Serpins"/>
    <property type="match status" value="1"/>
</dbReference>
<reference evidence="2 3" key="3">
    <citation type="submission" date="2019-11" db="EMBL/GenBank/DDBJ databases">
        <title>A de novo genome assembly of a pear dwarfing rootstock.</title>
        <authorList>
            <person name="Wang F."/>
            <person name="Wang J."/>
            <person name="Li S."/>
            <person name="Zhang Y."/>
            <person name="Fang M."/>
            <person name="Ma L."/>
            <person name="Zhao Y."/>
            <person name="Jiang S."/>
        </authorList>
    </citation>
    <scope>NUCLEOTIDE SEQUENCE [LARGE SCALE GENOMIC DNA]</scope>
    <source>
        <strain evidence="2">S2</strain>
        <tissue evidence="2">Leaf</tissue>
    </source>
</reference>
<protein>
    <submittedName>
        <fullName evidence="2">Serpin-Z1-like</fullName>
    </submittedName>
</protein>
<dbReference type="AlphaFoldDB" id="A0A5N5FUR2"/>
<name>A0A5N5FUR2_9ROSA</name>
<dbReference type="OrthoDB" id="671595at2759"/>
<dbReference type="InterPro" id="IPR036186">
    <property type="entry name" value="Serpin_sf"/>
</dbReference>
<feature type="domain" description="Serpin" evidence="1">
    <location>
        <begin position="65"/>
        <end position="107"/>
    </location>
</feature>
<reference evidence="2 3" key="1">
    <citation type="submission" date="2019-09" db="EMBL/GenBank/DDBJ databases">
        <authorList>
            <person name="Ou C."/>
        </authorList>
    </citation>
    <scope>NUCLEOTIDE SEQUENCE [LARGE SCALE GENOMIC DNA]</scope>
    <source>
        <strain evidence="2">S2</strain>
        <tissue evidence="2">Leaf</tissue>
    </source>
</reference>
<dbReference type="Proteomes" id="UP000327157">
    <property type="component" value="Chromosome 10"/>
</dbReference>
<dbReference type="EMBL" id="SMOL01000695">
    <property type="protein sequence ID" value="KAB2602004.1"/>
    <property type="molecule type" value="Genomic_DNA"/>
</dbReference>
<dbReference type="InterPro" id="IPR023796">
    <property type="entry name" value="Serpin_dom"/>
</dbReference>
<dbReference type="InterPro" id="IPR023795">
    <property type="entry name" value="Serpin_CS"/>
</dbReference>
<dbReference type="Gene3D" id="2.30.39.10">
    <property type="entry name" value="Alpha-1-antitrypsin, domain 1"/>
    <property type="match status" value="1"/>
</dbReference>
<evidence type="ECO:0000313" key="2">
    <source>
        <dbReference type="EMBL" id="KAB2602004.1"/>
    </source>
</evidence>
<evidence type="ECO:0000313" key="3">
    <source>
        <dbReference type="Proteomes" id="UP000327157"/>
    </source>
</evidence>
<keyword evidence="3" id="KW-1185">Reference proteome</keyword>
<gene>
    <name evidence="2" type="ORF">D8674_003009</name>
</gene>
<dbReference type="InterPro" id="IPR042185">
    <property type="entry name" value="Serpin_sf_2"/>
</dbReference>
<dbReference type="PROSITE" id="PS00284">
    <property type="entry name" value="SERPIN"/>
    <property type="match status" value="1"/>
</dbReference>
<organism evidence="2 3">
    <name type="scientific">Pyrus ussuriensis x Pyrus communis</name>
    <dbReference type="NCBI Taxonomy" id="2448454"/>
    <lineage>
        <taxon>Eukaryota</taxon>
        <taxon>Viridiplantae</taxon>
        <taxon>Streptophyta</taxon>
        <taxon>Embryophyta</taxon>
        <taxon>Tracheophyta</taxon>
        <taxon>Spermatophyta</taxon>
        <taxon>Magnoliopsida</taxon>
        <taxon>eudicotyledons</taxon>
        <taxon>Gunneridae</taxon>
        <taxon>Pentapetalae</taxon>
        <taxon>rosids</taxon>
        <taxon>fabids</taxon>
        <taxon>Rosales</taxon>
        <taxon>Rosaceae</taxon>
        <taxon>Amygdaloideae</taxon>
        <taxon>Maleae</taxon>
        <taxon>Pyrus</taxon>
    </lineage>
</organism>
<sequence>MGSYDYQFVSAFDDFKVLTLPYKMRVFSKPGLLDRYVPRVVSASSFLLALKFEVSTILKDFGTGKGTEIAVVTIGREVCCDEAQKDFVVDHPFLFFIREEKSGTVLAFSIEFYGVLDCLGREKIAENMQQWCCESDEGSDYHSLHL</sequence>
<dbReference type="Pfam" id="PF00079">
    <property type="entry name" value="Serpin"/>
    <property type="match status" value="1"/>
</dbReference>
<comment type="caution">
    <text evidence="2">The sequence shown here is derived from an EMBL/GenBank/DDBJ whole genome shotgun (WGS) entry which is preliminary data.</text>
</comment>
<evidence type="ECO:0000259" key="1">
    <source>
        <dbReference type="Pfam" id="PF00079"/>
    </source>
</evidence>
<reference evidence="3" key="2">
    <citation type="submission" date="2019-10" db="EMBL/GenBank/DDBJ databases">
        <title>A de novo genome assembly of a pear dwarfing rootstock.</title>
        <authorList>
            <person name="Wang F."/>
            <person name="Wang J."/>
            <person name="Li S."/>
            <person name="Zhang Y."/>
            <person name="Fang M."/>
            <person name="Ma L."/>
            <person name="Zhao Y."/>
            <person name="Jiang S."/>
        </authorList>
    </citation>
    <scope>NUCLEOTIDE SEQUENCE [LARGE SCALE GENOMIC DNA]</scope>
</reference>
<proteinExistence type="predicted"/>